<dbReference type="PRINTS" id="PR00344">
    <property type="entry name" value="BCTRLSENSOR"/>
</dbReference>
<dbReference type="InterPro" id="IPR004358">
    <property type="entry name" value="Sig_transdc_His_kin-like_C"/>
</dbReference>
<dbReference type="InterPro" id="IPR050736">
    <property type="entry name" value="Sensor_HK_Regulatory"/>
</dbReference>
<accession>A0A1H6SNU0</accession>
<dbReference type="Pfam" id="PF00512">
    <property type="entry name" value="HisKA"/>
    <property type="match status" value="1"/>
</dbReference>
<accession>A0A2H4Q666</accession>
<evidence type="ECO:0000256" key="5">
    <source>
        <dbReference type="ARBA" id="ARBA00022777"/>
    </source>
</evidence>
<dbReference type="InterPro" id="IPR005467">
    <property type="entry name" value="His_kinase_dom"/>
</dbReference>
<keyword evidence="5 10" id="KW-0418">Kinase</keyword>
<comment type="catalytic activity">
    <reaction evidence="1">
        <text>ATP + protein L-histidine = ADP + protein N-phospho-L-histidine.</text>
        <dbReference type="EC" id="2.7.13.3"/>
    </reaction>
</comment>
<feature type="transmembrane region" description="Helical" evidence="8">
    <location>
        <begin position="119"/>
        <end position="138"/>
    </location>
</feature>
<reference evidence="10 11" key="1">
    <citation type="submission" date="2016-10" db="EMBL/GenBank/DDBJ databases">
        <authorList>
            <person name="de Groot N.N."/>
        </authorList>
    </citation>
    <scope>NUCLEOTIDE SEQUENCE [LARGE SCALE GENOMIC DNA]</scope>
    <source>
        <strain evidence="10 11">DSM 22187</strain>
    </source>
</reference>
<evidence type="ECO:0000256" key="2">
    <source>
        <dbReference type="ARBA" id="ARBA00012438"/>
    </source>
</evidence>
<name>A0A1H6SNU0_9EURY</name>
<feature type="domain" description="Histidine kinase" evidence="9">
    <location>
        <begin position="357"/>
        <end position="552"/>
    </location>
</feature>
<feature type="transmembrane region" description="Helical" evidence="8">
    <location>
        <begin position="52"/>
        <end position="72"/>
    </location>
</feature>
<protein>
    <recommendedName>
        <fullName evidence="2">histidine kinase</fullName>
        <ecNumber evidence="2">2.7.13.3</ecNumber>
    </recommendedName>
</protein>
<dbReference type="Gene3D" id="3.30.565.10">
    <property type="entry name" value="Histidine kinase-like ATPase, C-terminal domain"/>
    <property type="match status" value="1"/>
</dbReference>
<dbReference type="EMBL" id="FNYR01000005">
    <property type="protein sequence ID" value="SEI68586.1"/>
    <property type="molecule type" value="Genomic_DNA"/>
</dbReference>
<dbReference type="Proteomes" id="UP000198888">
    <property type="component" value="Unassembled WGS sequence"/>
</dbReference>
<gene>
    <name evidence="10" type="ORF">SAMN05444271_105164</name>
</gene>
<feature type="transmembrane region" description="Helical" evidence="8">
    <location>
        <begin position="20"/>
        <end position="40"/>
    </location>
</feature>
<dbReference type="SUPFAM" id="SSF47384">
    <property type="entry name" value="Homodimeric domain of signal transducing histidine kinase"/>
    <property type="match status" value="1"/>
</dbReference>
<dbReference type="AlphaFoldDB" id="A0A1H6SNU0"/>
<dbReference type="CDD" id="cd00082">
    <property type="entry name" value="HisKA"/>
    <property type="match status" value="1"/>
</dbReference>
<dbReference type="SUPFAM" id="SSF55874">
    <property type="entry name" value="ATPase domain of HSP90 chaperone/DNA topoisomerase II/histidine kinase"/>
    <property type="match status" value="1"/>
</dbReference>
<evidence type="ECO:0000256" key="8">
    <source>
        <dbReference type="SAM" id="Phobius"/>
    </source>
</evidence>
<feature type="transmembrane region" description="Helical" evidence="8">
    <location>
        <begin position="158"/>
        <end position="178"/>
    </location>
</feature>
<evidence type="ECO:0000256" key="4">
    <source>
        <dbReference type="ARBA" id="ARBA00022679"/>
    </source>
</evidence>
<evidence type="ECO:0000313" key="10">
    <source>
        <dbReference type="EMBL" id="SEI68586.1"/>
    </source>
</evidence>
<dbReference type="InterPro" id="IPR036890">
    <property type="entry name" value="HATPase_C_sf"/>
</dbReference>
<feature type="transmembrane region" description="Helical" evidence="8">
    <location>
        <begin position="190"/>
        <end position="211"/>
    </location>
</feature>
<feature type="compositionally biased region" description="Acidic residues" evidence="7">
    <location>
        <begin position="563"/>
        <end position="574"/>
    </location>
</feature>
<dbReference type="PANTHER" id="PTHR43711:SF1">
    <property type="entry name" value="HISTIDINE KINASE 1"/>
    <property type="match status" value="1"/>
</dbReference>
<dbReference type="EC" id="2.7.13.3" evidence="2"/>
<feature type="transmembrane region" description="Helical" evidence="8">
    <location>
        <begin position="217"/>
        <end position="235"/>
    </location>
</feature>
<dbReference type="PROSITE" id="PS50109">
    <property type="entry name" value="HIS_KIN"/>
    <property type="match status" value="1"/>
</dbReference>
<dbReference type="OrthoDB" id="8127at2157"/>
<dbReference type="Gene3D" id="1.10.287.130">
    <property type="match status" value="1"/>
</dbReference>
<dbReference type="SMART" id="SM00387">
    <property type="entry name" value="HATPase_c"/>
    <property type="match status" value="1"/>
</dbReference>
<keyword evidence="4" id="KW-0808">Transferase</keyword>
<dbReference type="InterPro" id="IPR003594">
    <property type="entry name" value="HATPase_dom"/>
</dbReference>
<keyword evidence="8" id="KW-0812">Transmembrane</keyword>
<dbReference type="InterPro" id="IPR003661">
    <property type="entry name" value="HisK_dim/P_dom"/>
</dbReference>
<keyword evidence="11" id="KW-1185">Reference proteome</keyword>
<organism evidence="10 11">
    <name type="scientific">Halohasta litchfieldiae</name>
    <dbReference type="NCBI Taxonomy" id="1073996"/>
    <lineage>
        <taxon>Archaea</taxon>
        <taxon>Methanobacteriati</taxon>
        <taxon>Methanobacteriota</taxon>
        <taxon>Stenosarchaea group</taxon>
        <taxon>Halobacteria</taxon>
        <taxon>Halobacteriales</taxon>
        <taxon>Haloferacaceae</taxon>
        <taxon>Halohasta</taxon>
    </lineage>
</organism>
<dbReference type="GO" id="GO:0000155">
    <property type="term" value="F:phosphorelay sensor kinase activity"/>
    <property type="evidence" value="ECO:0007669"/>
    <property type="project" value="InterPro"/>
</dbReference>
<dbReference type="InterPro" id="IPR036097">
    <property type="entry name" value="HisK_dim/P_sf"/>
</dbReference>
<keyword evidence="8" id="KW-1133">Transmembrane helix</keyword>
<keyword evidence="3" id="KW-0597">Phosphoprotein</keyword>
<evidence type="ECO:0000256" key="6">
    <source>
        <dbReference type="ARBA" id="ARBA00023012"/>
    </source>
</evidence>
<dbReference type="RefSeq" id="WP_089671451.1">
    <property type="nucleotide sequence ID" value="NZ_CP024845.1"/>
</dbReference>
<dbReference type="STRING" id="1073996.SAMN05444271_105164"/>
<dbReference type="KEGG" id="hae:halTADL_3125"/>
<dbReference type="InterPro" id="IPR031621">
    <property type="entry name" value="HisKA_7TM"/>
</dbReference>
<sequence>MLTKLLTAPEPVQTSIPLFEIYLVVFGAAAVACFASLSRAAEITNNDTRRGLVALLVTSGLWATFHVGYLAAPTAELQYGFYMAGLIVGLSTVGPWLYFCSAYTGRTLHRNPTYQQAAVGLYLSIVAVKLTNPFHGLYFTARPVETPFPHLLIEHGALHWAAMGLAYALAVVGIFMLFELFAQVDYDTTPFVILVGLTALPVVLDIVGFVSPQFLDVSYSSVGVAVFAVGVLFIYTDQFQTIQLAGPYDDPVIVVDDEQGIRDYNQAALSLFPALEDAIDAELSSVVPRIAVALTTDNTLECRSNGESRYFSVSSNHFSTGKAQLGQIVLLQDITEQERYRIDLENQNTRLEKFTGIVSHDLRNPLNIAQGNIDLAIETGDDDTLDTVKTALDRMEELIADLLALARQGKPIDETERVSLAELVESCWKMVDVAEAQLDIEADLTLDADPDRLQQLLENLIRNAVEHGGESVTISVGPLADDRGFYLEDDGPGIPEDTQDDVFDSGYTTSRNGTGFGLSIVKEIVDAHGWTIRVTNGDSGGARFEIETGGQSRDETTEKGDETEPEQEATVDRV</sequence>
<evidence type="ECO:0000256" key="3">
    <source>
        <dbReference type="ARBA" id="ARBA00022553"/>
    </source>
</evidence>
<evidence type="ECO:0000256" key="7">
    <source>
        <dbReference type="SAM" id="MobiDB-lite"/>
    </source>
</evidence>
<proteinExistence type="predicted"/>
<dbReference type="SMART" id="SM00388">
    <property type="entry name" value="HisKA"/>
    <property type="match status" value="1"/>
</dbReference>
<feature type="transmembrane region" description="Helical" evidence="8">
    <location>
        <begin position="78"/>
        <end position="99"/>
    </location>
</feature>
<feature type="region of interest" description="Disordered" evidence="7">
    <location>
        <begin position="538"/>
        <end position="574"/>
    </location>
</feature>
<evidence type="ECO:0000313" key="11">
    <source>
        <dbReference type="Proteomes" id="UP000198888"/>
    </source>
</evidence>
<keyword evidence="6" id="KW-0902">Two-component regulatory system</keyword>
<dbReference type="Pfam" id="PF16927">
    <property type="entry name" value="HisKA_7TM"/>
    <property type="match status" value="1"/>
</dbReference>
<feature type="compositionally biased region" description="Basic and acidic residues" evidence="7">
    <location>
        <begin position="552"/>
        <end position="562"/>
    </location>
</feature>
<dbReference type="CDD" id="cd00075">
    <property type="entry name" value="HATPase"/>
    <property type="match status" value="1"/>
</dbReference>
<evidence type="ECO:0000256" key="1">
    <source>
        <dbReference type="ARBA" id="ARBA00000085"/>
    </source>
</evidence>
<dbReference type="GeneID" id="35003892"/>
<keyword evidence="8" id="KW-0472">Membrane</keyword>
<dbReference type="Pfam" id="PF02518">
    <property type="entry name" value="HATPase_c"/>
    <property type="match status" value="1"/>
</dbReference>
<dbReference type="PANTHER" id="PTHR43711">
    <property type="entry name" value="TWO-COMPONENT HISTIDINE KINASE"/>
    <property type="match status" value="1"/>
</dbReference>
<dbReference type="PROSITE" id="PS51257">
    <property type="entry name" value="PROKAR_LIPOPROTEIN"/>
    <property type="match status" value="1"/>
</dbReference>
<evidence type="ECO:0000259" key="9">
    <source>
        <dbReference type="PROSITE" id="PS50109"/>
    </source>
</evidence>